<accession>A0A7M5WHY3</accession>
<evidence type="ECO:0000313" key="8">
    <source>
        <dbReference type="EnsemblMetazoa" id="CLYHEMP000224.1"/>
    </source>
</evidence>
<evidence type="ECO:0000256" key="3">
    <source>
        <dbReference type="ARBA" id="ARBA00022833"/>
    </source>
</evidence>
<dbReference type="Proteomes" id="UP000594262">
    <property type="component" value="Unplaced"/>
</dbReference>
<dbReference type="CDD" id="cd01218">
    <property type="entry name" value="PH_Phafin2-like"/>
    <property type="match status" value="1"/>
</dbReference>
<dbReference type="Pfam" id="PF00169">
    <property type="entry name" value="PH"/>
    <property type="match status" value="1"/>
</dbReference>
<dbReference type="InterPro" id="IPR013083">
    <property type="entry name" value="Znf_RING/FYVE/PHD"/>
</dbReference>
<dbReference type="PANTHER" id="PTHR46280:SF3">
    <property type="entry name" value="PLECKSTRIN HOMOLOGY DOMAIN-CONTAINING FAMILY F MEMBER 1 HOMOLOG"/>
    <property type="match status" value="1"/>
</dbReference>
<protein>
    <recommendedName>
        <fullName evidence="10">Pleckstrin homology domain-containing family F member 2</fullName>
    </recommendedName>
</protein>
<dbReference type="InterPro" id="IPR001849">
    <property type="entry name" value="PH_domain"/>
</dbReference>
<dbReference type="InterPro" id="IPR000306">
    <property type="entry name" value="Znf_FYVE"/>
</dbReference>
<keyword evidence="1" id="KW-0479">Metal-binding</keyword>
<dbReference type="InterPro" id="IPR017455">
    <property type="entry name" value="Znf_FYVE-rel"/>
</dbReference>
<organism evidence="8 9">
    <name type="scientific">Clytia hemisphaerica</name>
    <dbReference type="NCBI Taxonomy" id="252671"/>
    <lineage>
        <taxon>Eukaryota</taxon>
        <taxon>Metazoa</taxon>
        <taxon>Cnidaria</taxon>
        <taxon>Hydrozoa</taxon>
        <taxon>Hydroidolina</taxon>
        <taxon>Leptothecata</taxon>
        <taxon>Obeliida</taxon>
        <taxon>Clytiidae</taxon>
        <taxon>Clytia</taxon>
    </lineage>
</organism>
<dbReference type="OrthoDB" id="70570at2759"/>
<sequence>MVDRLANTEENNRRMKHVEDCFGTSGQSLVSVGRVLVGEGVLTKLCRKKPKPRQFFLFNDILVYGTILISKKKYANQHIIPLQEVKIITLEDDGNFKNGWQIISPSKSFAVYAATPTEKAEWMAHINKCINDLLKKTGKKPSGEEAAVWVPDQSANVCMLCQKTKFTTIVRKHHCRRCGSVVCGNCSSKRFLIPHISSKPVRVCDQCYDKMSSGAVKPDEPFNKSTEGKIRADSKNSLSRNEAEKLAESGSSAEESDGEEENGDMQQPTSFYEEGEESKEPARPNDPPAAT</sequence>
<feature type="compositionally biased region" description="Basic and acidic residues" evidence="5">
    <location>
        <begin position="217"/>
        <end position="234"/>
    </location>
</feature>
<dbReference type="SMART" id="SM00233">
    <property type="entry name" value="PH"/>
    <property type="match status" value="1"/>
</dbReference>
<evidence type="ECO:0000256" key="5">
    <source>
        <dbReference type="SAM" id="MobiDB-lite"/>
    </source>
</evidence>
<evidence type="ECO:0000259" key="6">
    <source>
        <dbReference type="PROSITE" id="PS50003"/>
    </source>
</evidence>
<dbReference type="Gene3D" id="3.30.40.10">
    <property type="entry name" value="Zinc/RING finger domain, C3HC4 (zinc finger)"/>
    <property type="match status" value="1"/>
</dbReference>
<dbReference type="EnsemblMetazoa" id="CLYHEMT000224.1">
    <property type="protein sequence ID" value="CLYHEMP000224.1"/>
    <property type="gene ID" value="CLYHEMG000224"/>
</dbReference>
<dbReference type="FunFam" id="2.30.29.30:FF:000167">
    <property type="entry name" value="Pleckstrin homology domain-containing family F member 2"/>
    <property type="match status" value="1"/>
</dbReference>
<dbReference type="PANTHER" id="PTHR46280">
    <property type="entry name" value="PLECKSTRIN HOMOLOGY DOMAIN-CONTAINING FAMILY F MEMBER 2-RELATED"/>
    <property type="match status" value="1"/>
</dbReference>
<dbReference type="CDD" id="cd15717">
    <property type="entry name" value="FYVE_PKHF"/>
    <property type="match status" value="1"/>
</dbReference>
<dbReference type="GeneID" id="136813149"/>
<dbReference type="GO" id="GO:0007032">
    <property type="term" value="P:endosome organization"/>
    <property type="evidence" value="ECO:0007669"/>
    <property type="project" value="TreeGrafter"/>
</dbReference>
<dbReference type="InterPro" id="IPR037871">
    <property type="entry name" value="PH_Phafin"/>
</dbReference>
<evidence type="ECO:0000313" key="9">
    <source>
        <dbReference type="Proteomes" id="UP000594262"/>
    </source>
</evidence>
<feature type="domain" description="FYVE-type" evidence="7">
    <location>
        <begin position="152"/>
        <end position="212"/>
    </location>
</feature>
<name>A0A7M5WHY3_9CNID</name>
<evidence type="ECO:0000256" key="4">
    <source>
        <dbReference type="PROSITE-ProRule" id="PRU00091"/>
    </source>
</evidence>
<reference evidence="8" key="1">
    <citation type="submission" date="2021-01" db="UniProtKB">
        <authorList>
            <consortium name="EnsemblMetazoa"/>
        </authorList>
    </citation>
    <scope>IDENTIFICATION</scope>
</reference>
<keyword evidence="2 4" id="KW-0863">Zinc-finger</keyword>
<dbReference type="AlphaFoldDB" id="A0A7M5WHY3"/>
<dbReference type="InterPro" id="IPR051765">
    <property type="entry name" value="PH_domain-containing_F"/>
</dbReference>
<dbReference type="GO" id="GO:0008270">
    <property type="term" value="F:zinc ion binding"/>
    <property type="evidence" value="ECO:0007669"/>
    <property type="project" value="UniProtKB-KW"/>
</dbReference>
<feature type="compositionally biased region" description="Acidic residues" evidence="5">
    <location>
        <begin position="254"/>
        <end position="263"/>
    </location>
</feature>
<dbReference type="InterPro" id="IPR011993">
    <property type="entry name" value="PH-like_dom_sf"/>
</dbReference>
<evidence type="ECO:0000256" key="2">
    <source>
        <dbReference type="ARBA" id="ARBA00022771"/>
    </source>
</evidence>
<dbReference type="InterPro" id="IPR011011">
    <property type="entry name" value="Znf_FYVE_PHD"/>
</dbReference>
<feature type="region of interest" description="Disordered" evidence="5">
    <location>
        <begin position="215"/>
        <end position="291"/>
    </location>
</feature>
<evidence type="ECO:0000259" key="7">
    <source>
        <dbReference type="PROSITE" id="PS50178"/>
    </source>
</evidence>
<evidence type="ECO:0000256" key="1">
    <source>
        <dbReference type="ARBA" id="ARBA00022723"/>
    </source>
</evidence>
<evidence type="ECO:0008006" key="10">
    <source>
        <dbReference type="Google" id="ProtNLM"/>
    </source>
</evidence>
<dbReference type="GO" id="GO:0035091">
    <property type="term" value="F:phosphatidylinositol binding"/>
    <property type="evidence" value="ECO:0007669"/>
    <property type="project" value="TreeGrafter"/>
</dbReference>
<dbReference type="SUPFAM" id="SSF57903">
    <property type="entry name" value="FYVE/PHD zinc finger"/>
    <property type="match status" value="1"/>
</dbReference>
<keyword evidence="3" id="KW-0862">Zinc</keyword>
<dbReference type="SUPFAM" id="SSF50729">
    <property type="entry name" value="PH domain-like"/>
    <property type="match status" value="1"/>
</dbReference>
<proteinExistence type="predicted"/>
<dbReference type="Gene3D" id="2.30.29.30">
    <property type="entry name" value="Pleckstrin-homology domain (PH domain)/Phosphotyrosine-binding domain (PTB)"/>
    <property type="match status" value="1"/>
</dbReference>
<dbReference type="GO" id="GO:0005769">
    <property type="term" value="C:early endosome"/>
    <property type="evidence" value="ECO:0007669"/>
    <property type="project" value="TreeGrafter"/>
</dbReference>
<dbReference type="RefSeq" id="XP_066925780.1">
    <property type="nucleotide sequence ID" value="XM_067069679.1"/>
</dbReference>
<dbReference type="PROSITE" id="PS50178">
    <property type="entry name" value="ZF_FYVE"/>
    <property type="match status" value="1"/>
</dbReference>
<dbReference type="GO" id="GO:0008333">
    <property type="term" value="P:endosome to lysosome transport"/>
    <property type="evidence" value="ECO:0007669"/>
    <property type="project" value="TreeGrafter"/>
</dbReference>
<dbReference type="PROSITE" id="PS50003">
    <property type="entry name" value="PH_DOMAIN"/>
    <property type="match status" value="1"/>
</dbReference>
<dbReference type="SMART" id="SM00064">
    <property type="entry name" value="FYVE"/>
    <property type="match status" value="1"/>
</dbReference>
<feature type="domain" description="PH" evidence="6">
    <location>
        <begin position="35"/>
        <end position="131"/>
    </location>
</feature>
<keyword evidence="9" id="KW-1185">Reference proteome</keyword>
<dbReference type="Pfam" id="PF01363">
    <property type="entry name" value="FYVE"/>
    <property type="match status" value="1"/>
</dbReference>